<comment type="caution">
    <text evidence="1">The sequence shown here is derived from an EMBL/GenBank/DDBJ whole genome shotgun (WGS) entry which is preliminary data.</text>
</comment>
<keyword evidence="2" id="KW-1185">Reference proteome</keyword>
<name>A0A9N9B0X5_9GLOM</name>
<dbReference type="EMBL" id="CAJVPL010001071">
    <property type="protein sequence ID" value="CAG8550891.1"/>
    <property type="molecule type" value="Genomic_DNA"/>
</dbReference>
<reference evidence="1" key="1">
    <citation type="submission" date="2021-06" db="EMBL/GenBank/DDBJ databases">
        <authorList>
            <person name="Kallberg Y."/>
            <person name="Tangrot J."/>
            <person name="Rosling A."/>
        </authorList>
    </citation>
    <scope>NUCLEOTIDE SEQUENCE</scope>
    <source>
        <strain evidence="1">MT106</strain>
    </source>
</reference>
<proteinExistence type="predicted"/>
<sequence>MGEHRALKRASRITSDIAKARMNLIYGQDRIEDSLFLQYVVANPPDYIQNFLRHIVSNILVILTKRDVMYYPTS</sequence>
<gene>
    <name evidence="1" type="ORF">AGERDE_LOCUS6662</name>
</gene>
<dbReference type="Proteomes" id="UP000789831">
    <property type="component" value="Unassembled WGS sequence"/>
</dbReference>
<evidence type="ECO:0000313" key="2">
    <source>
        <dbReference type="Proteomes" id="UP000789831"/>
    </source>
</evidence>
<organism evidence="1 2">
    <name type="scientific">Ambispora gerdemannii</name>
    <dbReference type="NCBI Taxonomy" id="144530"/>
    <lineage>
        <taxon>Eukaryota</taxon>
        <taxon>Fungi</taxon>
        <taxon>Fungi incertae sedis</taxon>
        <taxon>Mucoromycota</taxon>
        <taxon>Glomeromycotina</taxon>
        <taxon>Glomeromycetes</taxon>
        <taxon>Archaeosporales</taxon>
        <taxon>Ambisporaceae</taxon>
        <taxon>Ambispora</taxon>
    </lineage>
</organism>
<evidence type="ECO:0000313" key="1">
    <source>
        <dbReference type="EMBL" id="CAG8550891.1"/>
    </source>
</evidence>
<accession>A0A9N9B0X5</accession>
<dbReference type="AlphaFoldDB" id="A0A9N9B0X5"/>
<protein>
    <submittedName>
        <fullName evidence="1">6064_t:CDS:1</fullName>
    </submittedName>
</protein>